<evidence type="ECO:0000259" key="1">
    <source>
        <dbReference type="Pfam" id="PF10276"/>
    </source>
</evidence>
<dbReference type="Gene3D" id="2.60.260.40">
    <property type="entry name" value="q5lls5 like domains"/>
    <property type="match status" value="1"/>
</dbReference>
<dbReference type="InterPro" id="IPR019401">
    <property type="entry name" value="Znf_CHCC"/>
</dbReference>
<reference evidence="2" key="1">
    <citation type="journal article" date="2016" name="Sci. Rep.">
        <title>Molecular characterization of firefly nuptial gifts: a multi-omics approach sheds light on postcopulatory sexual selection.</title>
        <authorList>
            <person name="Al-Wathiqui N."/>
            <person name="Fallon T.R."/>
            <person name="South A."/>
            <person name="Weng J.K."/>
            <person name="Lewis S.M."/>
        </authorList>
    </citation>
    <scope>NUCLEOTIDE SEQUENCE</scope>
</reference>
<dbReference type="EMBL" id="GEZM01081291">
    <property type="protein sequence ID" value="JAV61722.1"/>
    <property type="molecule type" value="Transcribed_RNA"/>
</dbReference>
<proteinExistence type="predicted"/>
<dbReference type="GO" id="GO:0006120">
    <property type="term" value="P:mitochondrial electron transport, NADH to ubiquinone"/>
    <property type="evidence" value="ECO:0007669"/>
    <property type="project" value="TreeGrafter"/>
</dbReference>
<dbReference type="PANTHER" id="PTHR13156">
    <property type="entry name" value="NADH-UBIQUINONE OXIDOREDUCTASE 13 KD-A SUBUNIT"/>
    <property type="match status" value="1"/>
</dbReference>
<dbReference type="AlphaFoldDB" id="A0A1Y1KJY7"/>
<evidence type="ECO:0000313" key="2">
    <source>
        <dbReference type="EMBL" id="JAV61722.1"/>
    </source>
</evidence>
<organism evidence="2">
    <name type="scientific">Photinus pyralis</name>
    <name type="common">Common eastern firefly</name>
    <name type="synonym">Lampyris pyralis</name>
    <dbReference type="NCBI Taxonomy" id="7054"/>
    <lineage>
        <taxon>Eukaryota</taxon>
        <taxon>Metazoa</taxon>
        <taxon>Ecdysozoa</taxon>
        <taxon>Arthropoda</taxon>
        <taxon>Hexapoda</taxon>
        <taxon>Insecta</taxon>
        <taxon>Pterygota</taxon>
        <taxon>Neoptera</taxon>
        <taxon>Endopterygota</taxon>
        <taxon>Coleoptera</taxon>
        <taxon>Polyphaga</taxon>
        <taxon>Elateriformia</taxon>
        <taxon>Elateroidea</taxon>
        <taxon>Lampyridae</taxon>
        <taxon>Lampyrinae</taxon>
        <taxon>Photinus</taxon>
    </lineage>
</organism>
<sequence>MSRFQAIKNLILLRRKSDWIPKDPITHTGQQWDKDDYRLARFINRPKHVNPNFAIKLVAQLKPICTRQNVVCCDGGGALGHPKIYLNLDKPGLHACMYCGQTFMQSKDH</sequence>
<dbReference type="GO" id="GO:0005739">
    <property type="term" value="C:mitochondrion"/>
    <property type="evidence" value="ECO:0007669"/>
    <property type="project" value="GOC"/>
</dbReference>
<dbReference type="Pfam" id="PF10276">
    <property type="entry name" value="zf-CHCC"/>
    <property type="match status" value="1"/>
</dbReference>
<accession>A0A1Y1KJY7</accession>
<dbReference type="PANTHER" id="PTHR13156:SF0">
    <property type="entry name" value="NADH DEHYDROGENASE [UBIQUINONE] IRON-SULFUR PROTEIN 6, MITOCHONDRIAL"/>
    <property type="match status" value="1"/>
</dbReference>
<feature type="domain" description="Zinc finger CHCC-type" evidence="1">
    <location>
        <begin position="69"/>
        <end position="103"/>
    </location>
</feature>
<protein>
    <recommendedName>
        <fullName evidence="1">Zinc finger CHCC-type domain-containing protein</fullName>
    </recommendedName>
</protein>
<name>A0A1Y1KJY7_PHOPY</name>